<dbReference type="PANTHER" id="PTHR48098:SF6">
    <property type="entry name" value="FERRI-BACILLIBACTIN ESTERASE BESA"/>
    <property type="match status" value="1"/>
</dbReference>
<dbReference type="RefSeq" id="WP_188968918.1">
    <property type="nucleotide sequence ID" value="NZ_BMOL01000002.1"/>
</dbReference>
<evidence type="ECO:0000313" key="3">
    <source>
        <dbReference type="Proteomes" id="UP000639973"/>
    </source>
</evidence>
<dbReference type="EMBL" id="BMOL01000002">
    <property type="protein sequence ID" value="GGL70629.1"/>
    <property type="molecule type" value="Genomic_DNA"/>
</dbReference>
<gene>
    <name evidence="2" type="ORF">GCM10010840_05960</name>
</gene>
<feature type="region of interest" description="Disordered" evidence="1">
    <location>
        <begin position="101"/>
        <end position="120"/>
    </location>
</feature>
<dbReference type="InterPro" id="IPR029058">
    <property type="entry name" value="AB_hydrolase_fold"/>
</dbReference>
<evidence type="ECO:0000313" key="2">
    <source>
        <dbReference type="EMBL" id="GGL70629.1"/>
    </source>
</evidence>
<sequence length="364" mass="39242">MALVRFVIPELPPNTPAGLLILTGGHRGWSSDPTGWTFQCRGRSAVLDAHLADGTLLGVKVRVLGPDGQVTEEGDRWGGRAPAHKAVVHGDMEVLLDLPGWQDDQQGRGRPSASAPPREETVLGAPWGEQVVRLWWPDGASAGPLPLLILHDGQNVFDEAATFAGESWNVAAAAQALADQGHPCLIAALSVNDERSRRYVPFPFGLNHFNPGADEYLDWIAATLKPALAGRFGAASQTALAGSSFGGLVTLYGGLRSPAEFGTLGVFSPAIFPADFELLRWMEGRAAPQAHVWLDMGTHEAESVNEAAQMVALTHDLAGRLRPRVHEVHVTIGENHWHDEAAWAERFPAFLRWWLAGSPASESR</sequence>
<dbReference type="InterPro" id="IPR050583">
    <property type="entry name" value="Mycobacterial_A85_antigen"/>
</dbReference>
<dbReference type="Pfam" id="PF00756">
    <property type="entry name" value="Esterase"/>
    <property type="match status" value="1"/>
</dbReference>
<dbReference type="SUPFAM" id="SSF53474">
    <property type="entry name" value="alpha/beta-Hydrolases"/>
    <property type="match status" value="1"/>
</dbReference>
<dbReference type="Gene3D" id="3.40.50.1820">
    <property type="entry name" value="alpha/beta hydrolase"/>
    <property type="match status" value="1"/>
</dbReference>
<name>A0ABQ2G1H5_9DEIO</name>
<dbReference type="PANTHER" id="PTHR48098">
    <property type="entry name" value="ENTEROCHELIN ESTERASE-RELATED"/>
    <property type="match status" value="1"/>
</dbReference>
<dbReference type="InterPro" id="IPR000801">
    <property type="entry name" value="Esterase-like"/>
</dbReference>
<dbReference type="Proteomes" id="UP000639973">
    <property type="component" value="Unassembled WGS sequence"/>
</dbReference>
<accession>A0ABQ2G1H5</accession>
<evidence type="ECO:0000256" key="1">
    <source>
        <dbReference type="SAM" id="MobiDB-lite"/>
    </source>
</evidence>
<protein>
    <recommendedName>
        <fullName evidence="4">Esterase</fullName>
    </recommendedName>
</protein>
<comment type="caution">
    <text evidence="2">The sequence shown here is derived from an EMBL/GenBank/DDBJ whole genome shotgun (WGS) entry which is preliminary data.</text>
</comment>
<proteinExistence type="predicted"/>
<evidence type="ECO:0008006" key="4">
    <source>
        <dbReference type="Google" id="ProtNLM"/>
    </source>
</evidence>
<organism evidence="2 3">
    <name type="scientific">Deinococcus aerolatus</name>
    <dbReference type="NCBI Taxonomy" id="522487"/>
    <lineage>
        <taxon>Bacteria</taxon>
        <taxon>Thermotogati</taxon>
        <taxon>Deinococcota</taxon>
        <taxon>Deinococci</taxon>
        <taxon>Deinococcales</taxon>
        <taxon>Deinococcaceae</taxon>
        <taxon>Deinococcus</taxon>
    </lineage>
</organism>
<keyword evidence="3" id="KW-1185">Reference proteome</keyword>
<reference evidence="3" key="1">
    <citation type="journal article" date="2019" name="Int. J. Syst. Evol. Microbiol.">
        <title>The Global Catalogue of Microorganisms (GCM) 10K type strain sequencing project: providing services to taxonomists for standard genome sequencing and annotation.</title>
        <authorList>
            <consortium name="The Broad Institute Genomics Platform"/>
            <consortium name="The Broad Institute Genome Sequencing Center for Infectious Disease"/>
            <person name="Wu L."/>
            <person name="Ma J."/>
        </authorList>
    </citation>
    <scope>NUCLEOTIDE SEQUENCE [LARGE SCALE GENOMIC DNA]</scope>
    <source>
        <strain evidence="3">JCM 15442</strain>
    </source>
</reference>